<sequence>MKYIYSIIKADYLQRTRSYAFLITLAVTIYGAYSFVPPPSANYTTLTIPGFQGVYNSAWVGYVSAMMTTVMLSLWGFFLVNSGIKKDIDTEVGLIVATTPITNLGYLLSKFLSNFLVLLTIMGFTFVVSIGMFFLRASGSPRIVSDFVLPYVLFALPSLFLVSSIAIAAEVFLRDKLILQCIAFIFLFGVIISSSKGAPDNNGVVLMDVFGIKTITNSISNQINTQYHANIHDISMGFIFNSHRKAYQTFVWNGVSFSGVFILSRLLWICMGFVVVYVSSFFFHRFDFKQVSRSNKKKKVVLSESAQEIVYREPATINLSKMPKLVPDYGIIPFIKTELLLLTRKGSKWLWLIVAGVWVGMLFAPLNIAYGILLPVIWFLQVTRWSELATKEKANQLHYFTYSSYKPLQRMLPAQILAGVILAIALALPVIVRNAIAADGYAVFNIISGAVFILLLAVSLGIVSGGKKLYEILFFMITYLLIEKGFIADYMGAVPHANHILYITVILGLNVLLAATAFTVRNYQARHL</sequence>
<name>A0ABY7TA56_9SPHI</name>
<evidence type="ECO:0000313" key="3">
    <source>
        <dbReference type="Proteomes" id="UP001216139"/>
    </source>
</evidence>
<proteinExistence type="predicted"/>
<feature type="transmembrane region" description="Helical" evidence="1">
    <location>
        <begin position="20"/>
        <end position="39"/>
    </location>
</feature>
<feature type="transmembrane region" description="Helical" evidence="1">
    <location>
        <begin position="115"/>
        <end position="135"/>
    </location>
</feature>
<feature type="transmembrane region" description="Helical" evidence="1">
    <location>
        <begin position="147"/>
        <end position="171"/>
    </location>
</feature>
<feature type="transmembrane region" description="Helical" evidence="1">
    <location>
        <begin position="500"/>
        <end position="520"/>
    </location>
</feature>
<reference evidence="2 3" key="1">
    <citation type="submission" date="2023-02" db="EMBL/GenBank/DDBJ databases">
        <title>Genome sequence of Mucilaginibacter jinjuensis strain KACC 16571.</title>
        <authorList>
            <person name="Kim S."/>
            <person name="Heo J."/>
            <person name="Kwon S.-W."/>
        </authorList>
    </citation>
    <scope>NUCLEOTIDE SEQUENCE [LARGE SCALE GENOMIC DNA]</scope>
    <source>
        <strain evidence="2 3">KACC 16571</strain>
    </source>
</reference>
<keyword evidence="1" id="KW-1133">Transmembrane helix</keyword>
<feature type="transmembrane region" description="Helical" evidence="1">
    <location>
        <begin position="349"/>
        <end position="380"/>
    </location>
</feature>
<keyword evidence="3" id="KW-1185">Reference proteome</keyword>
<feature type="transmembrane region" description="Helical" evidence="1">
    <location>
        <begin position="442"/>
        <end position="462"/>
    </location>
</feature>
<keyword evidence="1" id="KW-0812">Transmembrane</keyword>
<dbReference type="EMBL" id="CP117167">
    <property type="protein sequence ID" value="WCT13188.1"/>
    <property type="molecule type" value="Genomic_DNA"/>
</dbReference>
<feature type="transmembrane region" description="Helical" evidence="1">
    <location>
        <begin position="177"/>
        <end position="194"/>
    </location>
</feature>
<feature type="transmembrane region" description="Helical" evidence="1">
    <location>
        <begin position="266"/>
        <end position="286"/>
    </location>
</feature>
<accession>A0ABY7TA56</accession>
<keyword evidence="1" id="KW-0472">Membrane</keyword>
<feature type="transmembrane region" description="Helical" evidence="1">
    <location>
        <begin position="59"/>
        <end position="80"/>
    </location>
</feature>
<gene>
    <name evidence="2" type="ORF">PQO05_04475</name>
</gene>
<feature type="transmembrane region" description="Helical" evidence="1">
    <location>
        <begin position="416"/>
        <end position="436"/>
    </location>
</feature>
<protein>
    <recommendedName>
        <fullName evidence="4">ABC-2 type transport system permease protein</fullName>
    </recommendedName>
</protein>
<evidence type="ECO:0000313" key="2">
    <source>
        <dbReference type="EMBL" id="WCT13188.1"/>
    </source>
</evidence>
<dbReference type="RefSeq" id="WP_273631462.1">
    <property type="nucleotide sequence ID" value="NZ_CP117167.1"/>
</dbReference>
<evidence type="ECO:0000256" key="1">
    <source>
        <dbReference type="SAM" id="Phobius"/>
    </source>
</evidence>
<evidence type="ECO:0008006" key="4">
    <source>
        <dbReference type="Google" id="ProtNLM"/>
    </source>
</evidence>
<dbReference type="Proteomes" id="UP001216139">
    <property type="component" value="Chromosome"/>
</dbReference>
<organism evidence="2 3">
    <name type="scientific">Mucilaginibacter jinjuensis</name>
    <dbReference type="NCBI Taxonomy" id="1176721"/>
    <lineage>
        <taxon>Bacteria</taxon>
        <taxon>Pseudomonadati</taxon>
        <taxon>Bacteroidota</taxon>
        <taxon>Sphingobacteriia</taxon>
        <taxon>Sphingobacteriales</taxon>
        <taxon>Sphingobacteriaceae</taxon>
        <taxon>Mucilaginibacter</taxon>
    </lineage>
</organism>
<feature type="transmembrane region" description="Helical" evidence="1">
    <location>
        <begin position="469"/>
        <end position="488"/>
    </location>
</feature>